<dbReference type="VEuPathDB" id="FungiDB:F4678DRAFT_466070"/>
<accession>A0A9W8TNM2</accession>
<name>A0A9W8TNM2_9PEZI</name>
<feature type="compositionally biased region" description="Basic and acidic residues" evidence="1">
    <location>
        <begin position="1"/>
        <end position="19"/>
    </location>
</feature>
<gene>
    <name evidence="2" type="ORF">NPX13_g4936</name>
</gene>
<keyword evidence="3" id="KW-1185">Reference proteome</keyword>
<organism evidence="2 3">
    <name type="scientific">Xylaria arbuscula</name>
    <dbReference type="NCBI Taxonomy" id="114810"/>
    <lineage>
        <taxon>Eukaryota</taxon>
        <taxon>Fungi</taxon>
        <taxon>Dikarya</taxon>
        <taxon>Ascomycota</taxon>
        <taxon>Pezizomycotina</taxon>
        <taxon>Sordariomycetes</taxon>
        <taxon>Xylariomycetidae</taxon>
        <taxon>Xylariales</taxon>
        <taxon>Xylariaceae</taxon>
        <taxon>Xylaria</taxon>
    </lineage>
</organism>
<dbReference type="AlphaFoldDB" id="A0A9W8TNM2"/>
<dbReference type="Proteomes" id="UP001148614">
    <property type="component" value="Unassembled WGS sequence"/>
</dbReference>
<feature type="compositionally biased region" description="Polar residues" evidence="1">
    <location>
        <begin position="65"/>
        <end position="88"/>
    </location>
</feature>
<reference evidence="2" key="1">
    <citation type="submission" date="2022-07" db="EMBL/GenBank/DDBJ databases">
        <title>Genome Sequence of Xylaria arbuscula.</title>
        <authorList>
            <person name="Buettner E."/>
        </authorList>
    </citation>
    <scope>NUCLEOTIDE SEQUENCE</scope>
    <source>
        <strain evidence="2">VT107</strain>
    </source>
</reference>
<protein>
    <submittedName>
        <fullName evidence="2">Uncharacterized protein</fullName>
    </submittedName>
</protein>
<sequence length="305" mass="32118">MEKEGKGKGKAKEGEENRDIPVTTLPTKPDSSDTDTGPHDGTPFSRFASSAASLASGLVSGRADGQQSRSILSSDKAGSSSTAKQPSTALHEAARVTHTNSPSVQLPLGSTFRSGAGQDGESSEQSFSTFLATGSHGNGLVSGNSPIHKISDAELAALNDGSEVIHLLGSDSTMEDDDIAPSMTDDELSALRMALFEDGSTRRTPWNDILDFIPEFLSGVGGAEQLAQHMGVPDADEARNIWFGQWGVVLSSYTDEVWGDLNPLVTAARQELQEASTSPETVTASGLNAVRRLRQILAHVRGQPT</sequence>
<feature type="compositionally biased region" description="Low complexity" evidence="1">
    <location>
        <begin position="44"/>
        <end position="63"/>
    </location>
</feature>
<evidence type="ECO:0000313" key="2">
    <source>
        <dbReference type="EMBL" id="KAJ3572776.1"/>
    </source>
</evidence>
<evidence type="ECO:0000256" key="1">
    <source>
        <dbReference type="SAM" id="MobiDB-lite"/>
    </source>
</evidence>
<evidence type="ECO:0000313" key="3">
    <source>
        <dbReference type="Proteomes" id="UP001148614"/>
    </source>
</evidence>
<proteinExistence type="predicted"/>
<comment type="caution">
    <text evidence="2">The sequence shown here is derived from an EMBL/GenBank/DDBJ whole genome shotgun (WGS) entry which is preliminary data.</text>
</comment>
<dbReference type="EMBL" id="JANPWZ010000737">
    <property type="protein sequence ID" value="KAJ3572776.1"/>
    <property type="molecule type" value="Genomic_DNA"/>
</dbReference>
<feature type="region of interest" description="Disordered" evidence="1">
    <location>
        <begin position="1"/>
        <end position="126"/>
    </location>
</feature>